<dbReference type="InterPro" id="IPR007160">
    <property type="entry name" value="DUF362"/>
</dbReference>
<protein>
    <recommendedName>
        <fullName evidence="1">DUF362 domain-containing protein</fullName>
    </recommendedName>
</protein>
<evidence type="ECO:0000313" key="3">
    <source>
        <dbReference type="Proteomes" id="UP000199126"/>
    </source>
</evidence>
<feature type="domain" description="DUF362" evidence="1">
    <location>
        <begin position="81"/>
        <end position="212"/>
    </location>
</feature>
<gene>
    <name evidence="2" type="ORF">SAMN04487948_12621</name>
</gene>
<sequence>MYDSVTETCMEFPSRSDLDDLIEPQPLPSFARVRYEPETTRIDDPAAAARSEVADLTLSTLDPGARVAVGVGSRGIHALDEVVRAVVSTLDDRGFEPVVVPAMGSHGGATAAGQREVLAALGITEASVDAPIDATMETRELETVTVGETPTTVHFSTAALDADAVVVVNRVKAHTNFTGPIESGLSKMTVVGLGKQRGAKSFHSTAIKEGYVETLEAALDVIREAVPLLAGVALVENFEEETAHVESVEGESFTDREPALLEWAYDEMPTLPFDDVDFLVVDELGKEISGAGMDTNVIGRYRVLNAPDPETPNVKLLYVRGLTEKTKGNGNGVGLADMTRQAAINQLDLQKAYANALTSGSIAKIQLPVVAPDDEFAIRASLVALGGYDPEAVRVVWIRNTQDLTEFRISEALIDELPATAQVVARERLAYEDGTASFEAWNNDRP</sequence>
<dbReference type="Pfam" id="PF04015">
    <property type="entry name" value="DUF362"/>
    <property type="match status" value="1"/>
</dbReference>
<reference evidence="3" key="1">
    <citation type="submission" date="2016-10" db="EMBL/GenBank/DDBJ databases">
        <authorList>
            <person name="Varghese N."/>
            <person name="Submissions S."/>
        </authorList>
    </citation>
    <scope>NUCLEOTIDE SEQUENCE [LARGE SCALE GENOMIC DNA]</scope>
    <source>
        <strain evidence="3">CGMCC 1.10121</strain>
    </source>
</reference>
<name>A0A1H8WAK6_9EURY</name>
<evidence type="ECO:0000313" key="2">
    <source>
        <dbReference type="EMBL" id="SEP24695.1"/>
    </source>
</evidence>
<dbReference type="AlphaFoldDB" id="A0A1H8WAK6"/>
<evidence type="ECO:0000259" key="1">
    <source>
        <dbReference type="Pfam" id="PF04015"/>
    </source>
</evidence>
<dbReference type="Gene3D" id="3.40.50.11440">
    <property type="match status" value="1"/>
</dbReference>
<proteinExistence type="predicted"/>
<organism evidence="2 3">
    <name type="scientific">Halogranum amylolyticum</name>
    <dbReference type="NCBI Taxonomy" id="660520"/>
    <lineage>
        <taxon>Archaea</taxon>
        <taxon>Methanobacteriati</taxon>
        <taxon>Methanobacteriota</taxon>
        <taxon>Stenosarchaea group</taxon>
        <taxon>Halobacteria</taxon>
        <taxon>Halobacteriales</taxon>
        <taxon>Haloferacaceae</taxon>
    </lineage>
</organism>
<dbReference type="Proteomes" id="UP000199126">
    <property type="component" value="Unassembled WGS sequence"/>
</dbReference>
<dbReference type="EMBL" id="FODV01000026">
    <property type="protein sequence ID" value="SEP24695.1"/>
    <property type="molecule type" value="Genomic_DNA"/>
</dbReference>
<keyword evidence="3" id="KW-1185">Reference proteome</keyword>
<accession>A0A1H8WAK6</accession>